<name>A0A0B8QXH1_9VIBR</name>
<reference evidence="1 2" key="1">
    <citation type="submission" date="2015-01" db="EMBL/GenBank/DDBJ databases">
        <title>Vibrio sp. C94 JCM 19241 whole genome shotgun sequence.</title>
        <authorList>
            <person name="Sawabe T."/>
            <person name="Meirelles P."/>
            <person name="Feng G."/>
            <person name="Sayaka M."/>
            <person name="Hattori M."/>
            <person name="Ohkuma M."/>
        </authorList>
    </citation>
    <scope>NUCLEOTIDE SEQUENCE [LARGE SCALE GENOMIC DNA]</scope>
    <source>
        <strain evidence="2">JCM 19241</strain>
    </source>
</reference>
<dbReference type="EMBL" id="BBSC01000018">
    <property type="protein sequence ID" value="GAM78764.1"/>
    <property type="molecule type" value="Genomic_DNA"/>
</dbReference>
<gene>
    <name evidence="1" type="ORF">JCM19241_2170</name>
</gene>
<evidence type="ECO:0000313" key="2">
    <source>
        <dbReference type="Proteomes" id="UP000031666"/>
    </source>
</evidence>
<comment type="caution">
    <text evidence="1">The sequence shown here is derived from an EMBL/GenBank/DDBJ whole genome shotgun (WGS) entry which is preliminary data.</text>
</comment>
<evidence type="ECO:0000313" key="1">
    <source>
        <dbReference type="EMBL" id="GAM78764.1"/>
    </source>
</evidence>
<organism evidence="1 2">
    <name type="scientific">Vibrio ishigakensis</name>
    <dbReference type="NCBI Taxonomy" id="1481914"/>
    <lineage>
        <taxon>Bacteria</taxon>
        <taxon>Pseudomonadati</taxon>
        <taxon>Pseudomonadota</taxon>
        <taxon>Gammaproteobacteria</taxon>
        <taxon>Vibrionales</taxon>
        <taxon>Vibrionaceae</taxon>
        <taxon>Vibrio</taxon>
    </lineage>
</organism>
<sequence length="37" mass="4124">MKLAIIDSLYAVVASKIPERVKDNLDKTTNAVSLLHR</sequence>
<protein>
    <submittedName>
        <fullName evidence="1">Uncharacterized protein</fullName>
    </submittedName>
</protein>
<dbReference type="STRING" id="1481914.JCM19241_2170"/>
<accession>A0A0B8QXH1</accession>
<dbReference type="AlphaFoldDB" id="A0A0B8QXH1"/>
<proteinExistence type="predicted"/>
<dbReference type="Proteomes" id="UP000031666">
    <property type="component" value="Unassembled WGS sequence"/>
</dbReference>
<reference evidence="1 2" key="2">
    <citation type="submission" date="2015-01" db="EMBL/GenBank/DDBJ databases">
        <authorList>
            <consortium name="NBRP consortium"/>
            <person name="Sawabe T."/>
            <person name="Meirelles P."/>
            <person name="Feng G."/>
            <person name="Sayaka M."/>
            <person name="Hattori M."/>
            <person name="Ohkuma M."/>
        </authorList>
    </citation>
    <scope>NUCLEOTIDE SEQUENCE [LARGE SCALE GENOMIC DNA]</scope>
    <source>
        <strain evidence="2">JCM 19241</strain>
    </source>
</reference>